<dbReference type="Proteomes" id="UP000006334">
    <property type="component" value="Unassembled WGS sequence"/>
</dbReference>
<evidence type="ECO:0000313" key="3">
    <source>
        <dbReference type="Proteomes" id="UP000006334"/>
    </source>
</evidence>
<feature type="domain" description="HTH cro/C1-type" evidence="1">
    <location>
        <begin position="93"/>
        <end position="117"/>
    </location>
</feature>
<dbReference type="GO" id="GO:0001046">
    <property type="term" value="F:core promoter sequence-specific DNA binding"/>
    <property type="evidence" value="ECO:0007669"/>
    <property type="project" value="TreeGrafter"/>
</dbReference>
<dbReference type="CDD" id="cd00093">
    <property type="entry name" value="HTH_XRE"/>
    <property type="match status" value="1"/>
</dbReference>
<dbReference type="PANTHER" id="PTHR40455">
    <property type="entry name" value="ANTITOXIN HIGA"/>
    <property type="match status" value="1"/>
</dbReference>
<evidence type="ECO:0000259" key="1">
    <source>
        <dbReference type="PROSITE" id="PS50943"/>
    </source>
</evidence>
<dbReference type="EMBL" id="BAEN01000076">
    <property type="protein sequence ID" value="GAC16534.1"/>
    <property type="molecule type" value="Genomic_DNA"/>
</dbReference>
<dbReference type="Pfam" id="PF06114">
    <property type="entry name" value="Peptidase_M78"/>
    <property type="match status" value="1"/>
</dbReference>
<dbReference type="InterPro" id="IPR001387">
    <property type="entry name" value="Cro/C1-type_HTH"/>
</dbReference>
<dbReference type="InterPro" id="IPR010359">
    <property type="entry name" value="IrrE_HExxH"/>
</dbReference>
<dbReference type="STRING" id="1127673.GLIP_3923"/>
<dbReference type="InterPro" id="IPR039060">
    <property type="entry name" value="Antitox_HigA"/>
</dbReference>
<dbReference type="RefSeq" id="WP_008846336.1">
    <property type="nucleotide sequence ID" value="NZ_BAEN01000076.1"/>
</dbReference>
<protein>
    <recommendedName>
        <fullName evidence="1">HTH cro/C1-type domain-containing protein</fullName>
    </recommendedName>
</protein>
<dbReference type="Gene3D" id="1.10.10.2910">
    <property type="match status" value="1"/>
</dbReference>
<evidence type="ECO:0000313" key="2">
    <source>
        <dbReference type="EMBL" id="GAC16534.1"/>
    </source>
</evidence>
<dbReference type="AlphaFoldDB" id="K6X7E2"/>
<accession>K6X7E2</accession>
<dbReference type="GO" id="GO:0006355">
    <property type="term" value="P:regulation of DNA-templated transcription"/>
    <property type="evidence" value="ECO:0007669"/>
    <property type="project" value="InterPro"/>
</dbReference>
<name>K6X7E2_9ALTE</name>
<reference evidence="2 3" key="1">
    <citation type="journal article" date="2017" name="Antonie Van Leeuwenhoek">
        <title>Rhizobium rhizosphaerae sp. nov., a novel species isolated from rice rhizosphere.</title>
        <authorList>
            <person name="Zhao J.J."/>
            <person name="Zhang J."/>
            <person name="Zhang R.J."/>
            <person name="Zhang C.W."/>
            <person name="Yin H.Q."/>
            <person name="Zhang X.X."/>
        </authorList>
    </citation>
    <scope>NUCLEOTIDE SEQUENCE [LARGE SCALE GENOMIC DNA]</scope>
    <source>
        <strain evidence="2 3">E3</strain>
    </source>
</reference>
<proteinExistence type="predicted"/>
<dbReference type="eggNOG" id="COG5499">
    <property type="taxonomic scope" value="Bacteria"/>
</dbReference>
<comment type="caution">
    <text evidence="2">The sequence shown here is derived from an EMBL/GenBank/DDBJ whole genome shotgun (WGS) entry which is preliminary data.</text>
</comment>
<sequence length="400" mass="45244">MKNIKIIKSKQDHEQALARLVSLMALDLEPNSPESDELEVLALLIEKYEQETFPIDPPEPIEAIKFRMEQQGLIKKDLIPYIGSAPKVTEVLNGTRNLSLNMIRKLHEGLGISLDVLIKEPAHQQAISSDVNWEAFPITDMRSRGYFDGFSGSARELKEYCAETLTSFISSVPNGFKLAPALLRTSAHLRTNDKETDQYALWAWQIRVLKKAQDVTFATKYVKHTVDLAWMRKLAQLSWSEQGPVLAKEYLNKHGIHLIIEPHLPKTYLDGAVCLAHKGNPVVALTLRHDRLDNFWFSLMHELAHIALHLDKTEQWFLDDLDAQGGDQVEQEADALAQEALIPKEKWNADSIKDATSVRLASSDIGISPCIVAGRARYESGDHKLFGKLFREKVKHNFPL</sequence>
<dbReference type="PANTHER" id="PTHR40455:SF1">
    <property type="entry name" value="ANTITOXIN HIGA"/>
    <property type="match status" value="1"/>
</dbReference>
<dbReference type="OrthoDB" id="9796786at2"/>
<gene>
    <name evidence="2" type="ORF">GLIP_3923</name>
</gene>
<dbReference type="PROSITE" id="PS50943">
    <property type="entry name" value="HTH_CROC1"/>
    <property type="match status" value="1"/>
</dbReference>
<organism evidence="2 3">
    <name type="scientific">Aliiglaciecola lipolytica E3</name>
    <dbReference type="NCBI Taxonomy" id="1127673"/>
    <lineage>
        <taxon>Bacteria</taxon>
        <taxon>Pseudomonadati</taxon>
        <taxon>Pseudomonadota</taxon>
        <taxon>Gammaproteobacteria</taxon>
        <taxon>Alteromonadales</taxon>
        <taxon>Alteromonadaceae</taxon>
        <taxon>Aliiglaciecola</taxon>
    </lineage>
</organism>
<keyword evidence="3" id="KW-1185">Reference proteome</keyword>